<dbReference type="EMBL" id="CP064942">
    <property type="protein sequence ID" value="QPH53537.1"/>
    <property type="molecule type" value="Genomic_DNA"/>
</dbReference>
<organism evidence="1 2">
    <name type="scientific">Pontivivens ytuae</name>
    <dbReference type="NCBI Taxonomy" id="2789856"/>
    <lineage>
        <taxon>Bacteria</taxon>
        <taxon>Pseudomonadati</taxon>
        <taxon>Pseudomonadota</taxon>
        <taxon>Alphaproteobacteria</taxon>
        <taxon>Rhodobacterales</taxon>
        <taxon>Paracoccaceae</taxon>
        <taxon>Pontivivens</taxon>
    </lineage>
</organism>
<dbReference type="GO" id="GO:0008684">
    <property type="term" value="F:2-oxopent-4-enoate hydratase activity"/>
    <property type="evidence" value="ECO:0007669"/>
    <property type="project" value="TreeGrafter"/>
</dbReference>
<protein>
    <recommendedName>
        <fullName evidence="3">2-keto-4-pentenoate hydratase</fullName>
    </recommendedName>
</protein>
<dbReference type="GO" id="GO:0005737">
    <property type="term" value="C:cytoplasm"/>
    <property type="evidence" value="ECO:0007669"/>
    <property type="project" value="TreeGrafter"/>
</dbReference>
<evidence type="ECO:0000313" key="1">
    <source>
        <dbReference type="EMBL" id="QPH53537.1"/>
    </source>
</evidence>
<gene>
    <name evidence="1" type="ORF">I0K15_17410</name>
</gene>
<dbReference type="AlphaFoldDB" id="A0A7S9LQQ5"/>
<proteinExistence type="predicted"/>
<dbReference type="PANTHER" id="PTHR30143">
    <property type="entry name" value="ACID HYDRATASE"/>
    <property type="match status" value="1"/>
</dbReference>
<reference evidence="1 2" key="1">
    <citation type="submission" date="2020-11" db="EMBL/GenBank/DDBJ databases">
        <title>Description of Pontivivens ytuae sp. nov. isolated from deep sea sediment of Mariana Trench.</title>
        <authorList>
            <person name="Wang Z."/>
            <person name="Sun Q.-L."/>
            <person name="Xu X.-D."/>
            <person name="Tang Y.-Z."/>
            <person name="Zhang J."/>
        </authorList>
    </citation>
    <scope>NUCLEOTIDE SEQUENCE [LARGE SCALE GENOMIC DNA]</scope>
    <source>
        <strain evidence="1 2">MT2928</strain>
    </source>
</reference>
<keyword evidence="2" id="KW-1185">Reference proteome</keyword>
<dbReference type="KEGG" id="poz:I0K15_17410"/>
<dbReference type="PANTHER" id="PTHR30143:SF0">
    <property type="entry name" value="2-KETO-4-PENTENOATE HYDRATASE"/>
    <property type="match status" value="1"/>
</dbReference>
<dbReference type="InterPro" id="IPR036663">
    <property type="entry name" value="Fumarylacetoacetase_C_sf"/>
</dbReference>
<accession>A0A7S9LQQ5</accession>
<dbReference type="RefSeq" id="WP_196102746.1">
    <property type="nucleotide sequence ID" value="NZ_CP064942.1"/>
</dbReference>
<sequence length="242" mass="25434">MNFDDRAREIAAARADRTPFVAYDDIPDMDVAYAIQDRLAALQGETGGWKIAWNVPALMEKFGVEAPGAARVLASQIRSDGAALQAAEFRQLNLEPEIAAVLAADLPEGPHDAASVAPFVERLVPAFEVLDRRDVTSTHGPTIVAQGVFNAGLVLGTATGAGIGRCRVTIGGEVVLDAEDTAPQPPLEALAYLANLFAARGERFREGQVVLCGSHTPLLPIAAGQEAVMEVEGLGRVALTVA</sequence>
<evidence type="ECO:0000313" key="2">
    <source>
        <dbReference type="Proteomes" id="UP000594800"/>
    </source>
</evidence>
<dbReference type="SUPFAM" id="SSF56529">
    <property type="entry name" value="FAH"/>
    <property type="match status" value="1"/>
</dbReference>
<dbReference type="Gene3D" id="3.90.850.10">
    <property type="entry name" value="Fumarylacetoacetase-like, C-terminal domain"/>
    <property type="match status" value="1"/>
</dbReference>
<name>A0A7S9LQQ5_9RHOB</name>
<evidence type="ECO:0008006" key="3">
    <source>
        <dbReference type="Google" id="ProtNLM"/>
    </source>
</evidence>
<dbReference type="InterPro" id="IPR050772">
    <property type="entry name" value="Hydratase-Decarb/MhpD_sf"/>
</dbReference>
<dbReference type="Proteomes" id="UP000594800">
    <property type="component" value="Chromosome"/>
</dbReference>